<feature type="transmembrane region" description="Helical" evidence="11">
    <location>
        <begin position="305"/>
        <end position="326"/>
    </location>
</feature>
<evidence type="ECO:0000256" key="11">
    <source>
        <dbReference type="SAM" id="Phobius"/>
    </source>
</evidence>
<feature type="transmembrane region" description="Helical" evidence="11">
    <location>
        <begin position="442"/>
        <end position="464"/>
    </location>
</feature>
<dbReference type="Proteomes" id="UP001497472">
    <property type="component" value="Unassembled WGS sequence"/>
</dbReference>
<proteinExistence type="inferred from homology"/>
<feature type="region of interest" description="Disordered" evidence="10">
    <location>
        <begin position="1"/>
        <end position="87"/>
    </location>
</feature>
<keyword evidence="7 11" id="KW-0472">Membrane</keyword>
<keyword evidence="9" id="KW-0539">Nucleus</keyword>
<dbReference type="Gene3D" id="1.20.120.1630">
    <property type="match status" value="1"/>
</dbReference>
<evidence type="ECO:0000256" key="9">
    <source>
        <dbReference type="ARBA" id="ARBA00023242"/>
    </source>
</evidence>
<feature type="transmembrane region" description="Helical" evidence="11">
    <location>
        <begin position="224"/>
        <end position="246"/>
    </location>
</feature>
<name>A0AAV1K2P8_9NEOP</name>
<sequence>MSTRSGRVRASIADSSPSRRRKVSPSRSPARNRKSSRERTATRQSPSRKSPSRKSISKYPARKSPFRAVKEKEDSLPKSPAKRPAINTNPAIKLDDFKFEIYRGTRSKRTEYYVKDVASKAVEEVNGFDSTDSSEYSLRNRRSVDAQKRPHSVLQTENAPVTHRSISKSLSKSVSKSISKSIDAYSDDEYSMPSREKSISVVRKLSTPVPSSGSLGKISNKFEFGGQLGSACLILCIPFAALAILLTCTYSCSYKVLLDLSQIKSIYIWSFTSFILVMCHYLLQAIILTLPVLGTKQVDESGKKYCFNAFFSCIVTLIFVYSLDYFRIFDSNTILESYFQMAIISYIIAVAFSLIFYIKSRKTNENDLNPYGNTGYKLYDFFMGREINPQIKKFSLKLWTYRICNVGTLILLLLLFKHSFYMKEQDIDSINFENYKELISKVQLRSTTLVVTLMQIIYTLHFIVKEYKVIHTFYWQCEGLGYMQLTASALYPYYFTTISKYVVDSKLSLGFNALIAASFLFIVGFIILLTSNNIKYEFRKNPLQPGIVHLDSMPTFHGKKLLVSNLWGFVRHPNYLGDILIHLALALPGALSLHEDHVATAVLPALLPIFMLIHRAWRDHCRCQRRYGAAWQRYCKRVPSIILPKIF</sequence>
<evidence type="ECO:0000256" key="6">
    <source>
        <dbReference type="ARBA" id="ARBA00023125"/>
    </source>
</evidence>
<accession>A0AAV1K2P8</accession>
<feature type="transmembrane region" description="Helical" evidence="11">
    <location>
        <begin position="599"/>
        <end position="617"/>
    </location>
</feature>
<dbReference type="PANTHER" id="PTHR21257:SF55">
    <property type="entry name" value="DELTA(14)-STEROL REDUCTASE LBR"/>
    <property type="match status" value="1"/>
</dbReference>
<dbReference type="GO" id="GO:0005789">
    <property type="term" value="C:endoplasmic reticulum membrane"/>
    <property type="evidence" value="ECO:0007669"/>
    <property type="project" value="TreeGrafter"/>
</dbReference>
<evidence type="ECO:0000313" key="12">
    <source>
        <dbReference type="EMBL" id="CAK1555421.1"/>
    </source>
</evidence>
<feature type="transmembrane region" description="Helical" evidence="11">
    <location>
        <begin position="266"/>
        <end position="293"/>
    </location>
</feature>
<comment type="subcellular location">
    <subcellularLocation>
        <location evidence="1">Nucleus inner membrane</location>
        <topology evidence="1">Multi-pass membrane protein</topology>
    </subcellularLocation>
</comment>
<evidence type="ECO:0000256" key="2">
    <source>
        <dbReference type="ARBA" id="ARBA00005402"/>
    </source>
</evidence>
<organism evidence="12 13">
    <name type="scientific">Leptosia nina</name>
    <dbReference type="NCBI Taxonomy" id="320188"/>
    <lineage>
        <taxon>Eukaryota</taxon>
        <taxon>Metazoa</taxon>
        <taxon>Ecdysozoa</taxon>
        <taxon>Arthropoda</taxon>
        <taxon>Hexapoda</taxon>
        <taxon>Insecta</taxon>
        <taxon>Pterygota</taxon>
        <taxon>Neoptera</taxon>
        <taxon>Endopterygota</taxon>
        <taxon>Lepidoptera</taxon>
        <taxon>Glossata</taxon>
        <taxon>Ditrysia</taxon>
        <taxon>Papilionoidea</taxon>
        <taxon>Pieridae</taxon>
        <taxon>Pierinae</taxon>
        <taxon>Leptosia</taxon>
    </lineage>
</organism>
<dbReference type="Pfam" id="PF01222">
    <property type="entry name" value="ERG4_ERG24"/>
    <property type="match status" value="1"/>
</dbReference>
<keyword evidence="13" id="KW-1185">Reference proteome</keyword>
<evidence type="ECO:0000256" key="7">
    <source>
        <dbReference type="ARBA" id="ARBA00023136"/>
    </source>
</evidence>
<dbReference type="GO" id="GO:0005637">
    <property type="term" value="C:nuclear inner membrane"/>
    <property type="evidence" value="ECO:0007669"/>
    <property type="project" value="UniProtKB-SubCell"/>
</dbReference>
<evidence type="ECO:0000313" key="13">
    <source>
        <dbReference type="Proteomes" id="UP001497472"/>
    </source>
</evidence>
<dbReference type="GO" id="GO:0003677">
    <property type="term" value="F:DNA binding"/>
    <property type="evidence" value="ECO:0007669"/>
    <property type="project" value="UniProtKB-KW"/>
</dbReference>
<dbReference type="GO" id="GO:0050613">
    <property type="term" value="F:Delta14-sterol reductase activity"/>
    <property type="evidence" value="ECO:0007669"/>
    <property type="project" value="TreeGrafter"/>
</dbReference>
<evidence type="ECO:0000256" key="10">
    <source>
        <dbReference type="SAM" id="MobiDB-lite"/>
    </source>
</evidence>
<feature type="compositionally biased region" description="Polar residues" evidence="10">
    <location>
        <begin position="128"/>
        <end position="137"/>
    </location>
</feature>
<evidence type="ECO:0000256" key="8">
    <source>
        <dbReference type="ARBA" id="ARBA00023170"/>
    </source>
</evidence>
<dbReference type="PANTHER" id="PTHR21257">
    <property type="entry name" value="DELTA(14)-STEROL REDUCTASE"/>
    <property type="match status" value="1"/>
</dbReference>
<keyword evidence="5 11" id="KW-1133">Transmembrane helix</keyword>
<protein>
    <recommendedName>
        <fullName evidence="14">Delta(14)-sterol reductase</fullName>
    </recommendedName>
</protein>
<keyword evidence="6" id="KW-0238">DNA-binding</keyword>
<comment type="similarity">
    <text evidence="2">Belongs to the ERG4/ERG24 family.</text>
</comment>
<evidence type="ECO:0000256" key="4">
    <source>
        <dbReference type="ARBA" id="ARBA00022692"/>
    </source>
</evidence>
<keyword evidence="3" id="KW-0597">Phosphoprotein</keyword>
<dbReference type="AlphaFoldDB" id="A0AAV1K2P8"/>
<keyword evidence="4 11" id="KW-0812">Transmembrane</keyword>
<evidence type="ECO:0000256" key="3">
    <source>
        <dbReference type="ARBA" id="ARBA00022553"/>
    </source>
</evidence>
<dbReference type="EMBL" id="CAVLEF010000280">
    <property type="protein sequence ID" value="CAK1555421.1"/>
    <property type="molecule type" value="Genomic_DNA"/>
</dbReference>
<feature type="transmembrane region" description="Helical" evidence="11">
    <location>
        <begin position="338"/>
        <end position="358"/>
    </location>
</feature>
<dbReference type="GO" id="GO:0006695">
    <property type="term" value="P:cholesterol biosynthetic process"/>
    <property type="evidence" value="ECO:0007669"/>
    <property type="project" value="TreeGrafter"/>
</dbReference>
<evidence type="ECO:0000256" key="5">
    <source>
        <dbReference type="ARBA" id="ARBA00022989"/>
    </source>
</evidence>
<keyword evidence="8" id="KW-0675">Receptor</keyword>
<feature type="compositionally biased region" description="Basic residues" evidence="10">
    <location>
        <begin position="50"/>
        <end position="65"/>
    </location>
</feature>
<comment type="caution">
    <text evidence="12">The sequence shown here is derived from an EMBL/GenBank/DDBJ whole genome shotgun (WGS) entry which is preliminary data.</text>
</comment>
<evidence type="ECO:0008006" key="14">
    <source>
        <dbReference type="Google" id="ProtNLM"/>
    </source>
</evidence>
<feature type="transmembrane region" description="Helical" evidence="11">
    <location>
        <begin position="509"/>
        <end position="530"/>
    </location>
</feature>
<feature type="transmembrane region" description="Helical" evidence="11">
    <location>
        <begin position="399"/>
        <end position="422"/>
    </location>
</feature>
<evidence type="ECO:0000256" key="1">
    <source>
        <dbReference type="ARBA" id="ARBA00004473"/>
    </source>
</evidence>
<dbReference type="InterPro" id="IPR001171">
    <property type="entry name" value="ERG24_DHCR-like"/>
</dbReference>
<gene>
    <name evidence="12" type="ORF">LNINA_LOCUS14240</name>
</gene>
<feature type="region of interest" description="Disordered" evidence="10">
    <location>
        <begin position="128"/>
        <end position="168"/>
    </location>
</feature>
<reference evidence="12 13" key="1">
    <citation type="submission" date="2023-11" db="EMBL/GenBank/DDBJ databases">
        <authorList>
            <person name="Okamura Y."/>
        </authorList>
    </citation>
    <scope>NUCLEOTIDE SEQUENCE [LARGE SCALE GENOMIC DNA]</scope>
</reference>
<feature type="compositionally biased region" description="Basic residues" evidence="10">
    <location>
        <begin position="18"/>
        <end position="34"/>
    </location>
</feature>